<reference evidence="1 2" key="1">
    <citation type="submission" date="2024-01" db="EMBL/GenBank/DDBJ databases">
        <authorList>
            <person name="Waweru B."/>
        </authorList>
    </citation>
    <scope>NUCLEOTIDE SEQUENCE [LARGE SCALE GENOMIC DNA]</scope>
</reference>
<comment type="caution">
    <text evidence="1">The sequence shown here is derived from an EMBL/GenBank/DDBJ whole genome shotgun (WGS) entry which is preliminary data.</text>
</comment>
<dbReference type="EMBL" id="CAWUPB010000851">
    <property type="protein sequence ID" value="CAK7326404.1"/>
    <property type="molecule type" value="Genomic_DNA"/>
</dbReference>
<evidence type="ECO:0000313" key="2">
    <source>
        <dbReference type="Proteomes" id="UP001314170"/>
    </source>
</evidence>
<dbReference type="Proteomes" id="UP001314170">
    <property type="component" value="Unassembled WGS sequence"/>
</dbReference>
<organism evidence="1 2">
    <name type="scientific">Dovyalis caffra</name>
    <dbReference type="NCBI Taxonomy" id="77055"/>
    <lineage>
        <taxon>Eukaryota</taxon>
        <taxon>Viridiplantae</taxon>
        <taxon>Streptophyta</taxon>
        <taxon>Embryophyta</taxon>
        <taxon>Tracheophyta</taxon>
        <taxon>Spermatophyta</taxon>
        <taxon>Magnoliopsida</taxon>
        <taxon>eudicotyledons</taxon>
        <taxon>Gunneridae</taxon>
        <taxon>Pentapetalae</taxon>
        <taxon>rosids</taxon>
        <taxon>fabids</taxon>
        <taxon>Malpighiales</taxon>
        <taxon>Salicaceae</taxon>
        <taxon>Flacourtieae</taxon>
        <taxon>Dovyalis</taxon>
    </lineage>
</organism>
<dbReference type="AlphaFoldDB" id="A0AAV1QZA4"/>
<sequence length="52" mass="5859">MLAAQPALAGISFALAILIMGKPRKLQDRIFACLRDVFERDPGGYFRNLHKK</sequence>
<name>A0AAV1QZA4_9ROSI</name>
<keyword evidence="2" id="KW-1185">Reference proteome</keyword>
<proteinExistence type="predicted"/>
<gene>
    <name evidence="1" type="ORF">DCAF_LOCUS4104</name>
</gene>
<protein>
    <submittedName>
        <fullName evidence="1">Uncharacterized protein</fullName>
    </submittedName>
</protein>
<evidence type="ECO:0000313" key="1">
    <source>
        <dbReference type="EMBL" id="CAK7326404.1"/>
    </source>
</evidence>
<accession>A0AAV1QZA4</accession>